<dbReference type="InterPro" id="IPR009061">
    <property type="entry name" value="DNA-bd_dom_put_sf"/>
</dbReference>
<gene>
    <name evidence="2" type="ORF">FJU08_18860</name>
</gene>
<comment type="caution">
    <text evidence="2">The sequence shown here is derived from an EMBL/GenBank/DDBJ whole genome shotgun (WGS) entry which is preliminary data.</text>
</comment>
<evidence type="ECO:0000313" key="2">
    <source>
        <dbReference type="EMBL" id="TPW27794.1"/>
    </source>
</evidence>
<dbReference type="OrthoDB" id="8456232at2"/>
<accession>A0A506U432</accession>
<protein>
    <submittedName>
        <fullName evidence="2">Helix-turn-helix domain-containing protein</fullName>
    </submittedName>
</protein>
<dbReference type="AlphaFoldDB" id="A0A506U432"/>
<feature type="domain" description="Helix-turn-helix" evidence="1">
    <location>
        <begin position="67"/>
        <end position="118"/>
    </location>
</feature>
<evidence type="ECO:0000313" key="3">
    <source>
        <dbReference type="Proteomes" id="UP000318801"/>
    </source>
</evidence>
<dbReference type="EMBL" id="VHLG01000015">
    <property type="protein sequence ID" value="TPW27794.1"/>
    <property type="molecule type" value="Genomic_DNA"/>
</dbReference>
<organism evidence="2 3">
    <name type="scientific">Martelella alba</name>
    <dbReference type="NCBI Taxonomy" id="2590451"/>
    <lineage>
        <taxon>Bacteria</taxon>
        <taxon>Pseudomonadati</taxon>
        <taxon>Pseudomonadota</taxon>
        <taxon>Alphaproteobacteria</taxon>
        <taxon>Hyphomicrobiales</taxon>
        <taxon>Aurantimonadaceae</taxon>
        <taxon>Martelella</taxon>
    </lineage>
</organism>
<keyword evidence="3" id="KW-1185">Reference proteome</keyword>
<evidence type="ECO:0000259" key="1">
    <source>
        <dbReference type="Pfam" id="PF12728"/>
    </source>
</evidence>
<proteinExistence type="predicted"/>
<reference evidence="2 3" key="1">
    <citation type="submission" date="2019-06" db="EMBL/GenBank/DDBJ databases">
        <authorList>
            <person name="Li M."/>
        </authorList>
    </citation>
    <scope>NUCLEOTIDE SEQUENCE [LARGE SCALE GENOMIC DNA]</scope>
    <source>
        <strain evidence="2 3">BGMRC2036</strain>
    </source>
</reference>
<sequence>MRPRTRLRPFPARLRQWRRCAASVTDTLPNGWGELPQASKCRATMCAISPRSWTRTGAGMEKNDRPLGVGEIAHELGCSEKTVRRLYAKGMIEAYKIGGRTSPIRMERKALERLKQKRGDCGDDG</sequence>
<dbReference type="SUPFAM" id="SSF46955">
    <property type="entry name" value="Putative DNA-binding domain"/>
    <property type="match status" value="1"/>
</dbReference>
<dbReference type="Proteomes" id="UP000318801">
    <property type="component" value="Unassembled WGS sequence"/>
</dbReference>
<dbReference type="InterPro" id="IPR041657">
    <property type="entry name" value="HTH_17"/>
</dbReference>
<dbReference type="Pfam" id="PF12728">
    <property type="entry name" value="HTH_17"/>
    <property type="match status" value="1"/>
</dbReference>
<name>A0A506U432_9HYPH</name>